<dbReference type="SUPFAM" id="SSF51735">
    <property type="entry name" value="NAD(P)-binding Rossmann-fold domains"/>
    <property type="match status" value="1"/>
</dbReference>
<dbReference type="RefSeq" id="WP_328289503.1">
    <property type="nucleotide sequence ID" value="NZ_WMBB01000001.1"/>
</dbReference>
<dbReference type="PANTHER" id="PTHR43157:SF31">
    <property type="entry name" value="PHOSPHATIDYLINOSITOL-GLYCAN BIOSYNTHESIS CLASS F PROTEIN"/>
    <property type="match status" value="1"/>
</dbReference>
<reference evidence="2 3" key="1">
    <citation type="submission" date="2019-11" db="EMBL/GenBank/DDBJ databases">
        <title>Nocardia sp. nov. CT2-14 isolated from soil.</title>
        <authorList>
            <person name="Kanchanasin P."/>
            <person name="Tanasupawat S."/>
            <person name="Yuki M."/>
            <person name="Kudo T."/>
        </authorList>
    </citation>
    <scope>NUCLEOTIDE SEQUENCE [LARGE SCALE GENOMIC DNA]</scope>
    <source>
        <strain evidence="2 3">CT2-14</strain>
    </source>
</reference>
<dbReference type="EMBL" id="WMBB01000001">
    <property type="protein sequence ID" value="MTE11244.1"/>
    <property type="molecule type" value="Genomic_DNA"/>
</dbReference>
<keyword evidence="3" id="KW-1185">Reference proteome</keyword>
<dbReference type="AlphaFoldDB" id="A0A6I3KSW8"/>
<organism evidence="2 3">
    <name type="scientific">Nocardia aurantiaca</name>
    <dbReference type="NCBI Taxonomy" id="2675850"/>
    <lineage>
        <taxon>Bacteria</taxon>
        <taxon>Bacillati</taxon>
        <taxon>Actinomycetota</taxon>
        <taxon>Actinomycetes</taxon>
        <taxon>Mycobacteriales</taxon>
        <taxon>Nocardiaceae</taxon>
        <taxon>Nocardia</taxon>
    </lineage>
</organism>
<dbReference type="CDD" id="cd05327">
    <property type="entry name" value="retinol-DH_like_SDR_c_like"/>
    <property type="match status" value="1"/>
</dbReference>
<keyword evidence="1" id="KW-0560">Oxidoreductase</keyword>
<evidence type="ECO:0000313" key="3">
    <source>
        <dbReference type="Proteomes" id="UP000432464"/>
    </source>
</evidence>
<proteinExistence type="predicted"/>
<dbReference type="PANTHER" id="PTHR43157">
    <property type="entry name" value="PHOSPHATIDYLINOSITOL-GLYCAN BIOSYNTHESIS CLASS F PROTEIN-RELATED"/>
    <property type="match status" value="1"/>
</dbReference>
<protein>
    <submittedName>
        <fullName evidence="2">SDR family NAD(P)-dependent oxidoreductase</fullName>
    </submittedName>
</protein>
<dbReference type="GO" id="GO:0016491">
    <property type="term" value="F:oxidoreductase activity"/>
    <property type="evidence" value="ECO:0007669"/>
    <property type="project" value="UniProtKB-KW"/>
</dbReference>
<dbReference type="InterPro" id="IPR036291">
    <property type="entry name" value="NAD(P)-bd_dom_sf"/>
</dbReference>
<dbReference type="Gene3D" id="3.40.50.720">
    <property type="entry name" value="NAD(P)-binding Rossmann-like Domain"/>
    <property type="match status" value="1"/>
</dbReference>
<gene>
    <name evidence="2" type="ORF">GLP40_00340</name>
</gene>
<dbReference type="Pfam" id="PF00106">
    <property type="entry name" value="adh_short"/>
    <property type="match status" value="1"/>
</dbReference>
<dbReference type="PRINTS" id="PR00081">
    <property type="entry name" value="GDHRDH"/>
</dbReference>
<accession>A0A6I3KSW8</accession>
<evidence type="ECO:0000313" key="2">
    <source>
        <dbReference type="EMBL" id="MTE11244.1"/>
    </source>
</evidence>
<comment type="caution">
    <text evidence="2">The sequence shown here is derived from an EMBL/GenBank/DDBJ whole genome shotgun (WGS) entry which is preliminary data.</text>
</comment>
<dbReference type="NCBIfam" id="NF004846">
    <property type="entry name" value="PRK06197.1"/>
    <property type="match status" value="1"/>
</dbReference>
<name>A0A6I3KSW8_9NOCA</name>
<dbReference type="Proteomes" id="UP000432464">
    <property type="component" value="Unassembled WGS sequence"/>
</dbReference>
<sequence>MGSSTTPWTADNIPDLHGRTAIVTGASAGLGLETARRLAEHGAQVVLACRNAEKAAAAAEVIRGSAPDAELPFVELDLASQESVRKAAVRLHDDFDRIDLLVNNAGTLNRERSVTADGFETTFATNHLGPFAFTGLVLDLLQAAPQGRVVTVSSGSPSQRGTSFELDDLFYERRKYKALAVYAQSKLANALFAFELQRRLNGTGSRLISVGVHPGAAESDFAQNLGPAVAFLSRPQIRWVFRVFMQTVEMGALPALRAATDPGVRGGEFFGPSGVSKGYPVENQAGEQARDPELAAKLWAESERLTEVTYRFEDA</sequence>
<dbReference type="InterPro" id="IPR002347">
    <property type="entry name" value="SDR_fam"/>
</dbReference>
<evidence type="ECO:0000256" key="1">
    <source>
        <dbReference type="ARBA" id="ARBA00023002"/>
    </source>
</evidence>